<keyword evidence="4" id="KW-1185">Reference proteome</keyword>
<sequence length="323" mass="35542">MDHNDTSLYDLIAKQLSSVTTAEENTAIEQWLEQSAENRDTYAKLQLIWQDSVHAVKPQKQYNTAAAWEKVSHSIQAPVPLRARFSGFKYAAAAAILVLLSAGAWWLASRPTLKVQELAANEGKIKSLELSDKSVITLRPGARIKYTEGARRLVELEGEAYFEVASDPAHPFVVKTPNLSFVEVLGTAFTVKTASAHTTVIVASGKVKLGAENDTSAVILSSGQKGVWGNGQMSAISNDNPNFMAWKTGILQFNDQSLVEILPQLADFYGKDIRIDESYRATATQQKATISFHDQSCDEVLHELQLLLGFNYKEEDGIIVIGR</sequence>
<evidence type="ECO:0000259" key="1">
    <source>
        <dbReference type="Pfam" id="PF04773"/>
    </source>
</evidence>
<reference evidence="3" key="1">
    <citation type="submission" date="2020-05" db="EMBL/GenBank/DDBJ databases">
        <title>Chitinophaga laudate sp. nov., isolated from a tropical peat swamp.</title>
        <authorList>
            <person name="Goh C.B.S."/>
            <person name="Lee M.S."/>
            <person name="Parimannan S."/>
            <person name="Pasbakhsh P."/>
            <person name="Yule C.M."/>
            <person name="Rajandas H."/>
            <person name="Loke S."/>
            <person name="Croft L."/>
            <person name="Tan J.B.L."/>
        </authorList>
    </citation>
    <scope>NUCLEOTIDE SEQUENCE</scope>
    <source>
        <strain evidence="3">Mgbs1</strain>
    </source>
</reference>
<dbReference type="PANTHER" id="PTHR30273:SF2">
    <property type="entry name" value="PROTEIN FECR"/>
    <property type="match status" value="1"/>
</dbReference>
<dbReference type="InterPro" id="IPR012373">
    <property type="entry name" value="Ferrdict_sens_TM"/>
</dbReference>
<dbReference type="EMBL" id="RIAR02000001">
    <property type="protein sequence ID" value="NSL86498.1"/>
    <property type="molecule type" value="Genomic_DNA"/>
</dbReference>
<dbReference type="PANTHER" id="PTHR30273">
    <property type="entry name" value="PERIPLASMIC SIGNAL SENSOR AND SIGMA FACTOR ACTIVATOR FECR-RELATED"/>
    <property type="match status" value="1"/>
</dbReference>
<name>A0A433WP99_9BACT</name>
<evidence type="ECO:0000259" key="2">
    <source>
        <dbReference type="Pfam" id="PF16344"/>
    </source>
</evidence>
<feature type="domain" description="FecR protein" evidence="1">
    <location>
        <begin position="118"/>
        <end position="208"/>
    </location>
</feature>
<proteinExistence type="predicted"/>
<evidence type="ECO:0000313" key="4">
    <source>
        <dbReference type="Proteomes" id="UP000281028"/>
    </source>
</evidence>
<dbReference type="AlphaFoldDB" id="A0A433WP99"/>
<gene>
    <name evidence="3" type="ORF">ECE50_006635</name>
</gene>
<dbReference type="Pfam" id="PF04773">
    <property type="entry name" value="FecR"/>
    <property type="match status" value="1"/>
</dbReference>
<dbReference type="Gene3D" id="2.60.120.1440">
    <property type="match status" value="1"/>
</dbReference>
<dbReference type="OrthoDB" id="1452822at2"/>
<dbReference type="Pfam" id="PF16344">
    <property type="entry name" value="FecR_C"/>
    <property type="match status" value="1"/>
</dbReference>
<protein>
    <submittedName>
        <fullName evidence="3">DUF4974 domain-containing protein</fullName>
    </submittedName>
</protein>
<accession>A0A433WP99</accession>
<dbReference type="Proteomes" id="UP000281028">
    <property type="component" value="Unassembled WGS sequence"/>
</dbReference>
<dbReference type="InterPro" id="IPR032508">
    <property type="entry name" value="FecR_C"/>
</dbReference>
<comment type="caution">
    <text evidence="3">The sequence shown here is derived from an EMBL/GenBank/DDBJ whole genome shotgun (WGS) entry which is preliminary data.</text>
</comment>
<dbReference type="GO" id="GO:0016989">
    <property type="term" value="F:sigma factor antagonist activity"/>
    <property type="evidence" value="ECO:0007669"/>
    <property type="project" value="TreeGrafter"/>
</dbReference>
<dbReference type="InterPro" id="IPR006860">
    <property type="entry name" value="FecR"/>
</dbReference>
<dbReference type="PIRSF" id="PIRSF018266">
    <property type="entry name" value="FecR"/>
    <property type="match status" value="1"/>
</dbReference>
<dbReference type="Gene3D" id="3.55.50.30">
    <property type="match status" value="1"/>
</dbReference>
<evidence type="ECO:0000313" key="3">
    <source>
        <dbReference type="EMBL" id="NSL86498.1"/>
    </source>
</evidence>
<feature type="domain" description="Protein FecR C-terminal" evidence="2">
    <location>
        <begin position="251"/>
        <end position="320"/>
    </location>
</feature>
<organism evidence="3 4">
    <name type="scientific">Chitinophaga solisilvae</name>
    <dbReference type="NCBI Taxonomy" id="1233460"/>
    <lineage>
        <taxon>Bacteria</taxon>
        <taxon>Pseudomonadati</taxon>
        <taxon>Bacteroidota</taxon>
        <taxon>Chitinophagia</taxon>
        <taxon>Chitinophagales</taxon>
        <taxon>Chitinophagaceae</taxon>
        <taxon>Chitinophaga</taxon>
    </lineage>
</organism>